<comment type="caution">
    <text evidence="2">The sequence shown here is derived from an EMBL/GenBank/DDBJ whole genome shotgun (WGS) entry which is preliminary data.</text>
</comment>
<sequence>MVATPCPTIITFDNSNYLHINPVQSILVTHRTDFWRHTPLTQMSTEEWESLCDGCGRCCLHKLRDEDTDEIAHTNVACRLLDTQTCLCTDYAKRHRKVPDCVTLTPKLLTDIDWLPPSCSYQLVKNGYDLPDWHPLRSGNREGVHKSGASASQRCISERRAGLLEDHIVEWPGEWPENSPPPSRIK</sequence>
<dbReference type="PANTHER" id="PTHR37421:SF1">
    <property type="entry name" value="UPF0260 PROTEIN YCGN"/>
    <property type="match status" value="1"/>
</dbReference>
<dbReference type="InterPro" id="IPR008228">
    <property type="entry name" value="UCP006173"/>
</dbReference>
<organism evidence="2 3">
    <name type="scientific">Neokomagataea anthophila</name>
    <dbReference type="NCBI Taxonomy" id="2826925"/>
    <lineage>
        <taxon>Bacteria</taxon>
        <taxon>Pseudomonadati</taxon>
        <taxon>Pseudomonadota</taxon>
        <taxon>Alphaproteobacteria</taxon>
        <taxon>Acetobacterales</taxon>
        <taxon>Acetobacteraceae</taxon>
        <taxon>Neokomagataea</taxon>
    </lineage>
</organism>
<evidence type="ECO:0000313" key="3">
    <source>
        <dbReference type="Proteomes" id="UP000677812"/>
    </source>
</evidence>
<evidence type="ECO:0000313" key="2">
    <source>
        <dbReference type="EMBL" id="MBR0559820.1"/>
    </source>
</evidence>
<dbReference type="HAMAP" id="MF_00676">
    <property type="entry name" value="UPF0260"/>
    <property type="match status" value="1"/>
</dbReference>
<accession>A0ABS5E7D6</accession>
<comment type="similarity">
    <text evidence="1">Belongs to the UPF0260 family.</text>
</comment>
<dbReference type="EMBL" id="JAGRQH010000003">
    <property type="protein sequence ID" value="MBR0559820.1"/>
    <property type="molecule type" value="Genomic_DNA"/>
</dbReference>
<gene>
    <name evidence="2" type="ORF">KB213_07110</name>
</gene>
<keyword evidence="3" id="KW-1185">Reference proteome</keyword>
<evidence type="ECO:0000256" key="1">
    <source>
        <dbReference type="HAMAP-Rule" id="MF_00676"/>
    </source>
</evidence>
<dbReference type="Pfam" id="PF03692">
    <property type="entry name" value="CxxCxxCC"/>
    <property type="match status" value="1"/>
</dbReference>
<protein>
    <recommendedName>
        <fullName evidence="1">UPF0260 protein KB213_07110</fullName>
    </recommendedName>
</protein>
<proteinExistence type="inferred from homology"/>
<dbReference type="NCBIfam" id="NF003507">
    <property type="entry name" value="PRK05170.2-5"/>
    <property type="match status" value="1"/>
</dbReference>
<dbReference type="PANTHER" id="PTHR37421">
    <property type="entry name" value="UPF0260 PROTEIN YCGN"/>
    <property type="match status" value="1"/>
</dbReference>
<dbReference type="NCBIfam" id="NF003501">
    <property type="entry name" value="PRK05170.1-5"/>
    <property type="match status" value="1"/>
</dbReference>
<dbReference type="Proteomes" id="UP000677812">
    <property type="component" value="Unassembled WGS sequence"/>
</dbReference>
<name>A0ABS5E7D6_9PROT</name>
<reference evidence="2 3" key="1">
    <citation type="submission" date="2021-04" db="EMBL/GenBank/DDBJ databases">
        <title>The complete genome sequence of Neokomagataea sp. TBRC 2177.</title>
        <authorList>
            <person name="Charoenyingcharoen P."/>
            <person name="Yukphan P."/>
        </authorList>
    </citation>
    <scope>NUCLEOTIDE SEQUENCE [LARGE SCALE GENOMIC DNA]</scope>
    <source>
        <strain evidence="2 3">TBRC 2177</strain>
    </source>
</reference>
<dbReference type="InterPro" id="IPR005358">
    <property type="entry name" value="Puta_zinc/iron-chelating_dom"/>
</dbReference>